<reference evidence="1" key="1">
    <citation type="submission" date="2019-08" db="EMBL/GenBank/DDBJ databases">
        <authorList>
            <person name="Kucharzyk K."/>
            <person name="Murdoch R.W."/>
            <person name="Higgins S."/>
            <person name="Loffler F."/>
        </authorList>
    </citation>
    <scope>NUCLEOTIDE SEQUENCE</scope>
</reference>
<dbReference type="AlphaFoldDB" id="A0A645H033"/>
<gene>
    <name evidence="1" type="ORF">SDC9_179889</name>
</gene>
<proteinExistence type="predicted"/>
<accession>A0A645H033</accession>
<organism evidence="1">
    <name type="scientific">bioreactor metagenome</name>
    <dbReference type="NCBI Taxonomy" id="1076179"/>
    <lineage>
        <taxon>unclassified sequences</taxon>
        <taxon>metagenomes</taxon>
        <taxon>ecological metagenomes</taxon>
    </lineage>
</organism>
<comment type="caution">
    <text evidence="1">The sequence shown here is derived from an EMBL/GenBank/DDBJ whole genome shotgun (WGS) entry which is preliminary data.</text>
</comment>
<protein>
    <submittedName>
        <fullName evidence="1">Uncharacterized protein</fullName>
    </submittedName>
</protein>
<sequence>MGDLRKQAGSFFFHFSALRLTLLQPFRQLIELNGKSSDLLNGFFFIVQHIAAIADLGRCCAQA</sequence>
<dbReference type="EMBL" id="VSSQ01084409">
    <property type="protein sequence ID" value="MPN32411.1"/>
    <property type="molecule type" value="Genomic_DNA"/>
</dbReference>
<evidence type="ECO:0000313" key="1">
    <source>
        <dbReference type="EMBL" id="MPN32411.1"/>
    </source>
</evidence>
<name>A0A645H033_9ZZZZ</name>